<evidence type="ECO:0000259" key="6">
    <source>
        <dbReference type="SMART" id="SM00363"/>
    </source>
</evidence>
<dbReference type="GO" id="GO:0003723">
    <property type="term" value="F:RNA binding"/>
    <property type="evidence" value="ECO:0007669"/>
    <property type="project" value="UniProtKB-KW"/>
</dbReference>
<dbReference type="InterPro" id="IPR006145">
    <property type="entry name" value="PsdUridine_synth_RsuA/RluA"/>
</dbReference>
<dbReference type="Gene3D" id="3.30.2350.10">
    <property type="entry name" value="Pseudouridine synthase"/>
    <property type="match status" value="1"/>
</dbReference>
<dbReference type="InterPro" id="IPR006224">
    <property type="entry name" value="PsdUridine_synth_RluA-like_CS"/>
</dbReference>
<comment type="similarity">
    <text evidence="1 5">Belongs to the pseudouridine synthase RluA family.</text>
</comment>
<dbReference type="InterPro" id="IPR020103">
    <property type="entry name" value="PsdUridine_synth_cat_dom_sf"/>
</dbReference>
<dbReference type="SUPFAM" id="SSF55120">
    <property type="entry name" value="Pseudouridine synthase"/>
    <property type="match status" value="1"/>
</dbReference>
<dbReference type="Pfam" id="PF01479">
    <property type="entry name" value="S4"/>
    <property type="match status" value="1"/>
</dbReference>
<dbReference type="PANTHER" id="PTHR21600">
    <property type="entry name" value="MITOCHONDRIAL RNA PSEUDOURIDINE SYNTHASE"/>
    <property type="match status" value="1"/>
</dbReference>
<dbReference type="InterPro" id="IPR002942">
    <property type="entry name" value="S4_RNA-bd"/>
</dbReference>
<dbReference type="NCBIfam" id="TIGR00005">
    <property type="entry name" value="rluA_subfam"/>
    <property type="match status" value="1"/>
</dbReference>
<dbReference type="GO" id="GO:0000455">
    <property type="term" value="P:enzyme-directed rRNA pseudouridine synthesis"/>
    <property type="evidence" value="ECO:0007669"/>
    <property type="project" value="TreeGrafter"/>
</dbReference>
<dbReference type="Pfam" id="PF00849">
    <property type="entry name" value="PseudoU_synth_2"/>
    <property type="match status" value="1"/>
</dbReference>
<dbReference type="CDD" id="cd02869">
    <property type="entry name" value="PseudoU_synth_RluA_like"/>
    <property type="match status" value="1"/>
</dbReference>
<dbReference type="PROSITE" id="PS50889">
    <property type="entry name" value="S4"/>
    <property type="match status" value="1"/>
</dbReference>
<name>A0AA38HFD9_9CUCU</name>
<dbReference type="GO" id="GO:0009982">
    <property type="term" value="F:pseudouridine synthase activity"/>
    <property type="evidence" value="ECO:0007669"/>
    <property type="project" value="InterPro"/>
</dbReference>
<accession>A0AA38HFD9</accession>
<comment type="caution">
    <text evidence="7">The sequence shown here is derived from an EMBL/GenBank/DDBJ whole genome shotgun (WGS) entry which is preliminary data.</text>
</comment>
<dbReference type="PROSITE" id="PS01129">
    <property type="entry name" value="PSI_RLU"/>
    <property type="match status" value="1"/>
</dbReference>
<dbReference type="PANTHER" id="PTHR21600:SF44">
    <property type="entry name" value="RIBOSOMAL LARGE SUBUNIT PSEUDOURIDINE SYNTHASE D"/>
    <property type="match status" value="1"/>
</dbReference>
<dbReference type="InterPro" id="IPR036986">
    <property type="entry name" value="S4_RNA-bd_sf"/>
</dbReference>
<evidence type="ECO:0000256" key="1">
    <source>
        <dbReference type="ARBA" id="ARBA00010876"/>
    </source>
</evidence>
<feature type="domain" description="RNA-binding S4" evidence="6">
    <location>
        <begin position="17"/>
        <end position="80"/>
    </location>
</feature>
<reference evidence="7" key="1">
    <citation type="journal article" date="2023" name="G3 (Bethesda)">
        <title>Whole genome assemblies of Zophobas morio and Tenebrio molitor.</title>
        <authorList>
            <person name="Kaur S."/>
            <person name="Stinson S.A."/>
            <person name="diCenzo G.C."/>
        </authorList>
    </citation>
    <scope>NUCLEOTIDE SEQUENCE</scope>
    <source>
        <strain evidence="7">QUZm001</strain>
    </source>
</reference>
<evidence type="ECO:0000256" key="2">
    <source>
        <dbReference type="ARBA" id="ARBA00023235"/>
    </source>
</evidence>
<dbReference type="Proteomes" id="UP001168821">
    <property type="component" value="Unassembled WGS sequence"/>
</dbReference>
<comment type="catalytic activity">
    <reaction evidence="5">
        <text>a uridine in RNA = a pseudouridine in RNA</text>
        <dbReference type="Rhea" id="RHEA:48348"/>
        <dbReference type="Rhea" id="RHEA-COMP:12068"/>
        <dbReference type="Rhea" id="RHEA-COMP:12069"/>
        <dbReference type="ChEBI" id="CHEBI:65314"/>
        <dbReference type="ChEBI" id="CHEBI:65315"/>
    </reaction>
</comment>
<dbReference type="EC" id="5.4.99.-" evidence="5"/>
<keyword evidence="4" id="KW-0694">RNA-binding</keyword>
<dbReference type="SMART" id="SM00363">
    <property type="entry name" value="S4"/>
    <property type="match status" value="1"/>
</dbReference>
<dbReference type="Gene3D" id="3.10.290.10">
    <property type="entry name" value="RNA-binding S4 domain"/>
    <property type="match status" value="1"/>
</dbReference>
<keyword evidence="2 5" id="KW-0413">Isomerase</keyword>
<comment type="function">
    <text evidence="5">Responsible for synthesis of pseudouridine from uracil.</text>
</comment>
<dbReference type="SUPFAM" id="SSF55174">
    <property type="entry name" value="Alpha-L RNA-binding motif"/>
    <property type="match status" value="1"/>
</dbReference>
<keyword evidence="8" id="KW-1185">Reference proteome</keyword>
<evidence type="ECO:0000256" key="3">
    <source>
        <dbReference type="PIRSR" id="PIRSR606225-1"/>
    </source>
</evidence>
<evidence type="ECO:0000256" key="5">
    <source>
        <dbReference type="RuleBase" id="RU362028"/>
    </source>
</evidence>
<organism evidence="7 8">
    <name type="scientific">Zophobas morio</name>
    <dbReference type="NCBI Taxonomy" id="2755281"/>
    <lineage>
        <taxon>Eukaryota</taxon>
        <taxon>Metazoa</taxon>
        <taxon>Ecdysozoa</taxon>
        <taxon>Arthropoda</taxon>
        <taxon>Hexapoda</taxon>
        <taxon>Insecta</taxon>
        <taxon>Pterygota</taxon>
        <taxon>Neoptera</taxon>
        <taxon>Endopterygota</taxon>
        <taxon>Coleoptera</taxon>
        <taxon>Polyphaga</taxon>
        <taxon>Cucujiformia</taxon>
        <taxon>Tenebrionidae</taxon>
        <taxon>Zophobas</taxon>
    </lineage>
</organism>
<evidence type="ECO:0000313" key="8">
    <source>
        <dbReference type="Proteomes" id="UP001168821"/>
    </source>
</evidence>
<evidence type="ECO:0000256" key="4">
    <source>
        <dbReference type="PROSITE-ProRule" id="PRU00182"/>
    </source>
</evidence>
<dbReference type="EMBL" id="JALNTZ010003813">
    <property type="protein sequence ID" value="KAJ3615928.1"/>
    <property type="molecule type" value="Genomic_DNA"/>
</dbReference>
<dbReference type="AlphaFoldDB" id="A0AA38HFD9"/>
<gene>
    <name evidence="7" type="ORF">Zmor_012182</name>
</gene>
<feature type="active site" evidence="3">
    <location>
        <position position="139"/>
    </location>
</feature>
<evidence type="ECO:0000313" key="7">
    <source>
        <dbReference type="EMBL" id="KAJ3615928.1"/>
    </source>
</evidence>
<dbReference type="CDD" id="cd00165">
    <property type="entry name" value="S4"/>
    <property type="match status" value="1"/>
</dbReference>
<protein>
    <recommendedName>
        <fullName evidence="5">Pseudouridine synthase</fullName>
        <ecNumber evidence="5">5.4.99.-</ecNumber>
    </recommendedName>
</protein>
<sequence>METRKIISEISGERIDRFLTEFLKEEFNFSRSLIQKYIADGFVTVNDEPATNNYNVLLNDEIEITIPDPKELNVQPENIPFEIIFEDDDLIVLNKPNDLVVHPAPGNETGTLVNGLMFKIKKLSSISGVLRPGIVHRLDRLTTGLMIVVKSDEAHRKLVDMLKNSEIKKTYRGIVHGVIHEKSGRIEMPIGRHGGDRKKMAVTSKNSKHAITNFKVLDTFKKFTLVEFDIETGRTHQIRVHMAEIEHPIFGDPLYASKADAKEPFGQYLHSYQLEFKHPITGKEMLFNCEPPKEFIDKINELER</sequence>
<dbReference type="InterPro" id="IPR050188">
    <property type="entry name" value="RluA_PseudoU_synthase"/>
</dbReference>
<dbReference type="InterPro" id="IPR006225">
    <property type="entry name" value="PsdUridine_synth_RluC/D"/>
</dbReference>
<proteinExistence type="inferred from homology"/>